<evidence type="ECO:0000313" key="1">
    <source>
        <dbReference type="Proteomes" id="UP000790787"/>
    </source>
</evidence>
<dbReference type="RefSeq" id="XP_075099237.1">
    <property type="nucleotide sequence ID" value="XM_075243136.1"/>
</dbReference>
<accession>A0AC58TPT5</accession>
<evidence type="ECO:0000313" key="2">
    <source>
        <dbReference type="RefSeq" id="XP_075099237.1"/>
    </source>
</evidence>
<reference evidence="2" key="2">
    <citation type="submission" date="2025-08" db="UniProtKB">
        <authorList>
            <consortium name="RefSeq"/>
        </authorList>
    </citation>
    <scope>IDENTIFICATION</scope>
    <source>
        <tissue evidence="2">Leaf</tissue>
    </source>
</reference>
<dbReference type="Proteomes" id="UP000790787">
    <property type="component" value="Chromosome 22"/>
</dbReference>
<name>A0AC58TPT5_TOBAC</name>
<protein>
    <submittedName>
        <fullName evidence="2">LRR receptor-like serine/threonine-protein kinase At5g48740 isoform X2</fullName>
    </submittedName>
</protein>
<organism evidence="1 2">
    <name type="scientific">Nicotiana tabacum</name>
    <name type="common">Common tobacco</name>
    <dbReference type="NCBI Taxonomy" id="4097"/>
    <lineage>
        <taxon>Eukaryota</taxon>
        <taxon>Viridiplantae</taxon>
        <taxon>Streptophyta</taxon>
        <taxon>Embryophyta</taxon>
        <taxon>Tracheophyta</taxon>
        <taxon>Spermatophyta</taxon>
        <taxon>Magnoliopsida</taxon>
        <taxon>eudicotyledons</taxon>
        <taxon>Gunneridae</taxon>
        <taxon>Pentapetalae</taxon>
        <taxon>asterids</taxon>
        <taxon>lamiids</taxon>
        <taxon>Solanales</taxon>
        <taxon>Solanaceae</taxon>
        <taxon>Nicotianoideae</taxon>
        <taxon>Nicotianeae</taxon>
        <taxon>Nicotiana</taxon>
    </lineage>
</organism>
<keyword evidence="1" id="KW-1185">Reference proteome</keyword>
<gene>
    <name evidence="2" type="primary">LOC107791566</name>
</gene>
<proteinExistence type="predicted"/>
<sequence length="835" mass="93272">MELHRCYYSWFLLSALFITVAFCDPDGFLSLSCGENTTYVDSSNITWTPDGAYISAGDVATVHFQEGSSPSTLPVRFFPDSLLRKCYKLPVKNVSSLVLVRTQFVYKNYDGLNKPPAFSVSLGRAITTTVNLSNTDPWIEEFIWTVDKDIVSLCFHSLTNSGFPVISSLELRPLPQGAYIDALGDFPNKMLRKCYRVNCGYNWSLRYPIDLYDRIWDADEDFSPFHVSSGFDIQANFNMSVLKESPPAAVLQTGRVLARRNDMTYNFPIDHQGDYHIVLYFAGILPVSPSFDVLINGYIVRSNYTVNRWEVSSLFFTMKGIDSLNITLKTVHYYPIINALEVYEILEIPLETSTTTVSALQVIQQSTGLHLDWEDDPCSPKSWEHIECEGNLVTSLELSDVDLRSISPTFGDLLDLKSLDLHNTSLAGEIQNIGSLQHLKKLNLSFNQLTAFGSELEDLINLQVLDLHNNSLQGTVPDSVGELKDLHLLNLENNKLQGPLPQALNRESLQVLYEIENVVFLCFSSEMKNWNAAKVFSYKEIKAATNNFKEVIGRGSFGSVYLGKLPDGKQVAVKVRFDKTQLGADSFINEVSLLSHISHSNLVSLEGFCHESKQQILVYEYLPGGSLADNLYGAMSKKLTLSWVRRLKIAVDAAKGLDYLHNGTEPRIIHRDVKSSNILLDADMNAKVSDFGLSKQVTQSDATHVSTVVKGTAGYLDPEYYSTRQLTEKSDIYSFGVVLLELICGREPLSHSGSPDSFNLVLWAKPYLQAGAFEIVDESIKGTFDTESMRRAALIASRSVERDALRRPSIAEVLAELKDAYSIQLSYLASEGLAN</sequence>
<reference evidence="1" key="1">
    <citation type="journal article" date="2014" name="Nat. Commun.">
        <title>The tobacco genome sequence and its comparison with those of tomato and potato.</title>
        <authorList>
            <person name="Sierro N."/>
            <person name="Battey J.N."/>
            <person name="Ouadi S."/>
            <person name="Bakaher N."/>
            <person name="Bovet L."/>
            <person name="Willig A."/>
            <person name="Goepfert S."/>
            <person name="Peitsch M.C."/>
            <person name="Ivanov N.V."/>
        </authorList>
    </citation>
    <scope>NUCLEOTIDE SEQUENCE [LARGE SCALE GENOMIC DNA]</scope>
</reference>